<dbReference type="GO" id="GO:0003700">
    <property type="term" value="F:DNA-binding transcription factor activity"/>
    <property type="evidence" value="ECO:0007669"/>
    <property type="project" value="InterPro"/>
</dbReference>
<dbReference type="EMBL" id="FNDK01000044">
    <property type="protein sequence ID" value="SDI40241.1"/>
    <property type="molecule type" value="Genomic_DNA"/>
</dbReference>
<dbReference type="PRINTS" id="PR00039">
    <property type="entry name" value="HTHLYSR"/>
</dbReference>
<dbReference type="InterPro" id="IPR036388">
    <property type="entry name" value="WH-like_DNA-bd_sf"/>
</dbReference>
<evidence type="ECO:0000313" key="6">
    <source>
        <dbReference type="EMBL" id="SDI40241.1"/>
    </source>
</evidence>
<dbReference type="RefSeq" id="WP_091276927.1">
    <property type="nucleotide sequence ID" value="NZ_FNDK01000044.1"/>
</dbReference>
<dbReference type="PROSITE" id="PS50931">
    <property type="entry name" value="HTH_LYSR"/>
    <property type="match status" value="1"/>
</dbReference>
<keyword evidence="7" id="KW-1185">Reference proteome</keyword>
<evidence type="ECO:0000256" key="2">
    <source>
        <dbReference type="ARBA" id="ARBA00023015"/>
    </source>
</evidence>
<dbReference type="AlphaFoldDB" id="A0A1G8K9Y9"/>
<dbReference type="InterPro" id="IPR000847">
    <property type="entry name" value="LysR_HTH_N"/>
</dbReference>
<organism evidence="6 7">
    <name type="scientific">Alteribacillus persepolensis</name>
    <dbReference type="NCBI Taxonomy" id="568899"/>
    <lineage>
        <taxon>Bacteria</taxon>
        <taxon>Bacillati</taxon>
        <taxon>Bacillota</taxon>
        <taxon>Bacilli</taxon>
        <taxon>Bacillales</taxon>
        <taxon>Bacillaceae</taxon>
        <taxon>Alteribacillus</taxon>
    </lineage>
</organism>
<keyword evidence="2" id="KW-0805">Transcription regulation</keyword>
<dbReference type="Pfam" id="PF00126">
    <property type="entry name" value="HTH_1"/>
    <property type="match status" value="1"/>
</dbReference>
<feature type="domain" description="HTH lysR-type" evidence="5">
    <location>
        <begin position="1"/>
        <end position="58"/>
    </location>
</feature>
<dbReference type="Pfam" id="PF03466">
    <property type="entry name" value="LysR_substrate"/>
    <property type="match status" value="1"/>
</dbReference>
<sequence length="299" mass="34649">MNIDSLKVFCLVVEEKSVSKAAELSYITQPAVTRQMRQLEEFYGLPLFFRTNNKLTVSEAGRALYPIAKSIIKDYEHSIQLMENFKGNQQFTLHIGASQTVGEYRLPRLLGDFKQTTPEAWLYLTTSNTADIMKKVERDEVHVGIVEDYVPENTDLHVEVFMEDELILIASPHHPWKSRKDGIQLKEIVDEQLIRRQAVSELRLRVEEELRRHEIIDKIESYFEVETTQAVKSAVEAGLGISFISRLAAKRELETGHLIEVPVKDTALDRKIYMLKKNLRFPHLGTEKFFKFLKEQQRA</sequence>
<dbReference type="Proteomes" id="UP000199163">
    <property type="component" value="Unassembled WGS sequence"/>
</dbReference>
<reference evidence="6 7" key="1">
    <citation type="submission" date="2016-10" db="EMBL/GenBank/DDBJ databases">
        <authorList>
            <person name="de Groot N.N."/>
        </authorList>
    </citation>
    <scope>NUCLEOTIDE SEQUENCE [LARGE SCALE GENOMIC DNA]</scope>
    <source>
        <strain evidence="6 7">DSM 21632</strain>
    </source>
</reference>
<evidence type="ECO:0000313" key="7">
    <source>
        <dbReference type="Proteomes" id="UP000199163"/>
    </source>
</evidence>
<comment type="similarity">
    <text evidence="1">Belongs to the LysR transcriptional regulatory family.</text>
</comment>
<dbReference type="Gene3D" id="3.40.190.10">
    <property type="entry name" value="Periplasmic binding protein-like II"/>
    <property type="match status" value="2"/>
</dbReference>
<dbReference type="STRING" id="568899.SAMN05192534_1442"/>
<dbReference type="Gene3D" id="1.10.10.10">
    <property type="entry name" value="Winged helix-like DNA-binding domain superfamily/Winged helix DNA-binding domain"/>
    <property type="match status" value="1"/>
</dbReference>
<dbReference type="PANTHER" id="PTHR30126">
    <property type="entry name" value="HTH-TYPE TRANSCRIPTIONAL REGULATOR"/>
    <property type="match status" value="1"/>
</dbReference>
<gene>
    <name evidence="6" type="ORF">SAMN05192534_1442</name>
</gene>
<evidence type="ECO:0000256" key="4">
    <source>
        <dbReference type="ARBA" id="ARBA00023163"/>
    </source>
</evidence>
<dbReference type="OrthoDB" id="9785745at2"/>
<evidence type="ECO:0000259" key="5">
    <source>
        <dbReference type="PROSITE" id="PS50931"/>
    </source>
</evidence>
<dbReference type="InterPro" id="IPR005119">
    <property type="entry name" value="LysR_subst-bd"/>
</dbReference>
<accession>A0A1G8K9Y9</accession>
<keyword evidence="3 6" id="KW-0238">DNA-binding</keyword>
<protein>
    <submittedName>
        <fullName evidence="6">DNA-binding transcriptional regulator, LysR family</fullName>
    </submittedName>
</protein>
<dbReference type="InterPro" id="IPR036390">
    <property type="entry name" value="WH_DNA-bd_sf"/>
</dbReference>
<dbReference type="PANTHER" id="PTHR30126:SF39">
    <property type="entry name" value="HTH-TYPE TRANSCRIPTIONAL REGULATOR CYSL"/>
    <property type="match status" value="1"/>
</dbReference>
<evidence type="ECO:0000256" key="1">
    <source>
        <dbReference type="ARBA" id="ARBA00009437"/>
    </source>
</evidence>
<dbReference type="SUPFAM" id="SSF46785">
    <property type="entry name" value="Winged helix' DNA-binding domain"/>
    <property type="match status" value="1"/>
</dbReference>
<evidence type="ECO:0000256" key="3">
    <source>
        <dbReference type="ARBA" id="ARBA00023125"/>
    </source>
</evidence>
<dbReference type="SUPFAM" id="SSF53850">
    <property type="entry name" value="Periplasmic binding protein-like II"/>
    <property type="match status" value="1"/>
</dbReference>
<name>A0A1G8K9Y9_9BACI</name>
<proteinExistence type="inferred from homology"/>
<keyword evidence="4" id="KW-0804">Transcription</keyword>
<dbReference type="GO" id="GO:0000976">
    <property type="term" value="F:transcription cis-regulatory region binding"/>
    <property type="evidence" value="ECO:0007669"/>
    <property type="project" value="TreeGrafter"/>
</dbReference>